<name>A0A915J2K1_ROMCU</name>
<dbReference type="AlphaFoldDB" id="A0A915J2K1"/>
<dbReference type="Proteomes" id="UP000887565">
    <property type="component" value="Unplaced"/>
</dbReference>
<accession>A0A915J2K1</accession>
<protein>
    <submittedName>
        <fullName evidence="3">Uncharacterized protein</fullName>
    </submittedName>
</protein>
<proteinExistence type="predicted"/>
<sequence>MGNRKHANSAASSSGHSYLSTKTDFKFHGRSLESSHSEVSLQENARFKTSPNYEPGRSLSESEQPPTKNNCFFCIDDKCVELKSDGLFIMGAF</sequence>
<feature type="compositionally biased region" description="Polar residues" evidence="1">
    <location>
        <begin position="37"/>
        <end position="52"/>
    </location>
</feature>
<evidence type="ECO:0000313" key="2">
    <source>
        <dbReference type="Proteomes" id="UP000887565"/>
    </source>
</evidence>
<evidence type="ECO:0000313" key="3">
    <source>
        <dbReference type="WBParaSite" id="nRc.2.0.1.t20630-RA"/>
    </source>
</evidence>
<evidence type="ECO:0000256" key="1">
    <source>
        <dbReference type="SAM" id="MobiDB-lite"/>
    </source>
</evidence>
<feature type="region of interest" description="Disordered" evidence="1">
    <location>
        <begin position="35"/>
        <end position="68"/>
    </location>
</feature>
<organism evidence="2 3">
    <name type="scientific">Romanomermis culicivorax</name>
    <name type="common">Nematode worm</name>
    <dbReference type="NCBI Taxonomy" id="13658"/>
    <lineage>
        <taxon>Eukaryota</taxon>
        <taxon>Metazoa</taxon>
        <taxon>Ecdysozoa</taxon>
        <taxon>Nematoda</taxon>
        <taxon>Enoplea</taxon>
        <taxon>Dorylaimia</taxon>
        <taxon>Mermithida</taxon>
        <taxon>Mermithoidea</taxon>
        <taxon>Mermithidae</taxon>
        <taxon>Romanomermis</taxon>
    </lineage>
</organism>
<feature type="compositionally biased region" description="Polar residues" evidence="1">
    <location>
        <begin position="59"/>
        <end position="68"/>
    </location>
</feature>
<keyword evidence="2" id="KW-1185">Reference proteome</keyword>
<dbReference type="WBParaSite" id="nRc.2.0.1.t20630-RA">
    <property type="protein sequence ID" value="nRc.2.0.1.t20630-RA"/>
    <property type="gene ID" value="nRc.2.0.1.g20630"/>
</dbReference>
<reference evidence="3" key="1">
    <citation type="submission" date="2022-11" db="UniProtKB">
        <authorList>
            <consortium name="WormBaseParasite"/>
        </authorList>
    </citation>
    <scope>IDENTIFICATION</scope>
</reference>